<keyword evidence="16" id="KW-1185">Reference proteome</keyword>
<evidence type="ECO:0000313" key="15">
    <source>
        <dbReference type="EMBL" id="TXS93253.1"/>
    </source>
</evidence>
<dbReference type="Gene3D" id="3.60.15.10">
    <property type="entry name" value="Ribonuclease Z/Hydroxyacylglutathione hydrolase-like"/>
    <property type="match status" value="1"/>
</dbReference>
<evidence type="ECO:0000256" key="12">
    <source>
        <dbReference type="ARBA" id="ARBA00023251"/>
    </source>
</evidence>
<evidence type="ECO:0000259" key="14">
    <source>
        <dbReference type="SMART" id="SM00849"/>
    </source>
</evidence>
<comment type="cofactor">
    <cofactor evidence="2">
        <name>Zn(2+)</name>
        <dbReference type="ChEBI" id="CHEBI:29105"/>
    </cofactor>
</comment>
<feature type="domain" description="Metallo-beta-lactamase" evidence="14">
    <location>
        <begin position="67"/>
        <end position="239"/>
    </location>
</feature>
<feature type="signal peptide" evidence="13">
    <location>
        <begin position="1"/>
        <end position="25"/>
    </location>
</feature>
<dbReference type="NCBIfam" id="NF033088">
    <property type="entry name" value="bla_subclass_B1"/>
    <property type="match status" value="1"/>
</dbReference>
<dbReference type="PANTHER" id="PTHR42951:SF4">
    <property type="entry name" value="ACYL-COENZYME A THIOESTERASE MBLAC2"/>
    <property type="match status" value="1"/>
</dbReference>
<protein>
    <recommendedName>
        <fullName evidence="6">beta-lactamase</fullName>
        <ecNumber evidence="6">3.5.2.6</ecNumber>
    </recommendedName>
</protein>
<proteinExistence type="inferred from homology"/>
<keyword evidence="8 13" id="KW-0732">Signal</keyword>
<evidence type="ECO:0000313" key="16">
    <source>
        <dbReference type="Proteomes" id="UP000321933"/>
    </source>
</evidence>
<gene>
    <name evidence="15" type="primary">bla</name>
    <name evidence="15" type="ORF">FVW59_05265</name>
</gene>
<dbReference type="InterPro" id="IPR001279">
    <property type="entry name" value="Metallo-B-lactamas"/>
</dbReference>
<evidence type="ECO:0000256" key="6">
    <source>
        <dbReference type="ARBA" id="ARBA00012865"/>
    </source>
</evidence>
<dbReference type="InterPro" id="IPR058199">
    <property type="entry name" value="BlaB//VIM/IMP-1"/>
</dbReference>
<dbReference type="AlphaFoldDB" id="A0A5C8ZXF5"/>
<evidence type="ECO:0000256" key="3">
    <source>
        <dbReference type="ARBA" id="ARBA00004418"/>
    </source>
</evidence>
<evidence type="ECO:0000256" key="2">
    <source>
        <dbReference type="ARBA" id="ARBA00001947"/>
    </source>
</evidence>
<dbReference type="EMBL" id="VRYZ01000002">
    <property type="protein sequence ID" value="TXS93253.1"/>
    <property type="molecule type" value="Genomic_DNA"/>
</dbReference>
<sequence>MPLLRFLRFVASTSFLSALSSIGFAAELYDDYPKADEIPVGEVRLHQISDGVWSHIATQQLGDLLYPSNGLIVRDGNTLLLVDTAWGAENTAALLDAIDRQIGLPVTRAVSTHFHDDRVGGVRVLQETGVATYASPVTRQLALGEGNEVPSHSLQGLSSPGDVLPFGPLEIFYPGAGHAPDNIVVYVPSARVLFGGCAVHEASRESAGNVADADLQEWPASVARIQQRYPDAEVVVPGHGLPGNLELLGHTVAVVSRHGR</sequence>
<dbReference type="PANTHER" id="PTHR42951">
    <property type="entry name" value="METALLO-BETA-LACTAMASE DOMAIN-CONTAINING"/>
    <property type="match status" value="1"/>
</dbReference>
<keyword evidence="7" id="KW-0479">Metal-binding</keyword>
<dbReference type="InterPro" id="IPR050855">
    <property type="entry name" value="NDM-1-like"/>
</dbReference>
<evidence type="ECO:0000256" key="11">
    <source>
        <dbReference type="ARBA" id="ARBA00022833"/>
    </source>
</evidence>
<comment type="subcellular location">
    <subcellularLocation>
        <location evidence="3">Periplasm</location>
    </subcellularLocation>
</comment>
<name>A0A5C8ZXF5_9GAMM</name>
<comment type="similarity">
    <text evidence="4">Belongs to the metallo-beta-lactamase superfamily. Class-B beta-lactamase family.</text>
</comment>
<organism evidence="15 16">
    <name type="scientific">Parahaliea aestuarii</name>
    <dbReference type="NCBI Taxonomy" id="1852021"/>
    <lineage>
        <taxon>Bacteria</taxon>
        <taxon>Pseudomonadati</taxon>
        <taxon>Pseudomonadota</taxon>
        <taxon>Gammaproteobacteria</taxon>
        <taxon>Cellvibrionales</taxon>
        <taxon>Halieaceae</taxon>
        <taxon>Parahaliea</taxon>
    </lineage>
</organism>
<evidence type="ECO:0000256" key="10">
    <source>
        <dbReference type="ARBA" id="ARBA00022801"/>
    </source>
</evidence>
<dbReference type="OrthoDB" id="420651at2"/>
<keyword evidence="11" id="KW-0862">Zinc</keyword>
<dbReference type="NCBIfam" id="NF012229">
    <property type="entry name" value="bla_class_B_core"/>
    <property type="match status" value="1"/>
</dbReference>
<dbReference type="SUPFAM" id="SSF56281">
    <property type="entry name" value="Metallo-hydrolase/oxidoreductase"/>
    <property type="match status" value="1"/>
</dbReference>
<evidence type="ECO:0000256" key="7">
    <source>
        <dbReference type="ARBA" id="ARBA00022723"/>
    </source>
</evidence>
<dbReference type="Proteomes" id="UP000321933">
    <property type="component" value="Unassembled WGS sequence"/>
</dbReference>
<evidence type="ECO:0000256" key="13">
    <source>
        <dbReference type="SAM" id="SignalP"/>
    </source>
</evidence>
<comment type="caution">
    <text evidence="15">The sequence shown here is derived from an EMBL/GenBank/DDBJ whole genome shotgun (WGS) entry which is preliminary data.</text>
</comment>
<dbReference type="Pfam" id="PF00753">
    <property type="entry name" value="Lactamase_B"/>
    <property type="match status" value="1"/>
</dbReference>
<evidence type="ECO:0000256" key="4">
    <source>
        <dbReference type="ARBA" id="ARBA00005250"/>
    </source>
</evidence>
<keyword evidence="12" id="KW-0046">Antibiotic resistance</keyword>
<evidence type="ECO:0000256" key="8">
    <source>
        <dbReference type="ARBA" id="ARBA00022729"/>
    </source>
</evidence>
<dbReference type="SMART" id="SM00849">
    <property type="entry name" value="Lactamase_B"/>
    <property type="match status" value="1"/>
</dbReference>
<dbReference type="GO" id="GO:0017001">
    <property type="term" value="P:antibiotic catabolic process"/>
    <property type="evidence" value="ECO:0007669"/>
    <property type="project" value="UniProtKB-ARBA"/>
</dbReference>
<evidence type="ECO:0000256" key="5">
    <source>
        <dbReference type="ARBA" id="ARBA00011245"/>
    </source>
</evidence>
<comment type="subunit">
    <text evidence="5">Monomer.</text>
</comment>
<dbReference type="InterPro" id="IPR036866">
    <property type="entry name" value="RibonucZ/Hydroxyglut_hydro"/>
</dbReference>
<feature type="chain" id="PRO_5023071030" description="beta-lactamase" evidence="13">
    <location>
        <begin position="26"/>
        <end position="260"/>
    </location>
</feature>
<accession>A0A5C8ZXF5</accession>
<keyword evidence="9" id="KW-0574">Periplasm</keyword>
<comment type="catalytic activity">
    <reaction evidence="1">
        <text>a beta-lactam + H2O = a substituted beta-amino acid</text>
        <dbReference type="Rhea" id="RHEA:20401"/>
        <dbReference type="ChEBI" id="CHEBI:15377"/>
        <dbReference type="ChEBI" id="CHEBI:35627"/>
        <dbReference type="ChEBI" id="CHEBI:140347"/>
        <dbReference type="EC" id="3.5.2.6"/>
    </reaction>
</comment>
<keyword evidence="10" id="KW-0378">Hydrolase</keyword>
<evidence type="ECO:0000256" key="9">
    <source>
        <dbReference type="ARBA" id="ARBA00022764"/>
    </source>
</evidence>
<dbReference type="EC" id="3.5.2.6" evidence="6"/>
<reference evidence="15 16" key="1">
    <citation type="submission" date="2019-08" db="EMBL/GenBank/DDBJ databases">
        <title>Parahaliea maris sp. nov., isolated from the surface seawater.</title>
        <authorList>
            <person name="Liu Y."/>
        </authorList>
    </citation>
    <scope>NUCLEOTIDE SEQUENCE [LARGE SCALE GENOMIC DNA]</scope>
    <source>
        <strain evidence="15 16">S2-26</strain>
    </source>
</reference>
<evidence type="ECO:0000256" key="1">
    <source>
        <dbReference type="ARBA" id="ARBA00001526"/>
    </source>
</evidence>